<dbReference type="GO" id="GO:0016251">
    <property type="term" value="F:RNA polymerase II general transcription initiation factor activity"/>
    <property type="evidence" value="ECO:0007669"/>
    <property type="project" value="TreeGrafter"/>
</dbReference>
<evidence type="ECO:0000256" key="4">
    <source>
        <dbReference type="ARBA" id="ARBA00023163"/>
    </source>
</evidence>
<keyword evidence="9" id="KW-1185">Reference proteome</keyword>
<feature type="region of interest" description="Disordered" evidence="6">
    <location>
        <begin position="106"/>
        <end position="129"/>
    </location>
</feature>
<dbReference type="InterPro" id="IPR045127">
    <property type="entry name" value="TAF11-like"/>
</dbReference>
<name>A0A8J2T302_9STRA</name>
<dbReference type="PANTHER" id="PTHR13218">
    <property type="entry name" value="TRANSCRIPTION INITIATION FACTOR TFIID SUBUNIT 11-RELATED"/>
    <property type="match status" value="1"/>
</dbReference>
<sequence length="129" mass="14033">MDTKFPEDETDPAKMKKLLAAMSPAQEDRFEQARRARFKPNHLKKLAVIADRGPLDDGGAVVLASLAKSRVAELVRAARERKPGEGALLPSDYAAAARALQRRGRVQVVGSHKKPRLDGPAVVDADELL</sequence>
<gene>
    <name evidence="8" type="ORF">PECAL_6P11210</name>
</gene>
<protein>
    <recommendedName>
        <fullName evidence="7">TAFII28-like protein domain-containing protein</fullName>
    </recommendedName>
</protein>
<dbReference type="Proteomes" id="UP000789595">
    <property type="component" value="Unassembled WGS sequence"/>
</dbReference>
<evidence type="ECO:0000313" key="9">
    <source>
        <dbReference type="Proteomes" id="UP000789595"/>
    </source>
</evidence>
<evidence type="ECO:0000256" key="6">
    <source>
        <dbReference type="SAM" id="MobiDB-lite"/>
    </source>
</evidence>
<comment type="similarity">
    <text evidence="2">Belongs to the TAF11 family.</text>
</comment>
<dbReference type="SUPFAM" id="SSF47113">
    <property type="entry name" value="Histone-fold"/>
    <property type="match status" value="1"/>
</dbReference>
<dbReference type="Gene3D" id="1.10.20.10">
    <property type="entry name" value="Histone, subunit A"/>
    <property type="match status" value="1"/>
</dbReference>
<dbReference type="GO" id="GO:0051123">
    <property type="term" value="P:RNA polymerase II preinitiation complex assembly"/>
    <property type="evidence" value="ECO:0007669"/>
    <property type="project" value="InterPro"/>
</dbReference>
<dbReference type="PANTHER" id="PTHR13218:SF8">
    <property type="entry name" value="TRANSCRIPTION INITIATION FACTOR TFIID SUBUNIT 11"/>
    <property type="match status" value="1"/>
</dbReference>
<dbReference type="GO" id="GO:0005669">
    <property type="term" value="C:transcription factor TFIID complex"/>
    <property type="evidence" value="ECO:0007669"/>
    <property type="project" value="InterPro"/>
</dbReference>
<organism evidence="8 9">
    <name type="scientific">Pelagomonas calceolata</name>
    <dbReference type="NCBI Taxonomy" id="35677"/>
    <lineage>
        <taxon>Eukaryota</taxon>
        <taxon>Sar</taxon>
        <taxon>Stramenopiles</taxon>
        <taxon>Ochrophyta</taxon>
        <taxon>Pelagophyceae</taxon>
        <taxon>Pelagomonadales</taxon>
        <taxon>Pelagomonadaceae</taxon>
        <taxon>Pelagomonas</taxon>
    </lineage>
</organism>
<comment type="subcellular location">
    <subcellularLocation>
        <location evidence="1">Nucleus</location>
    </subcellularLocation>
</comment>
<dbReference type="EMBL" id="CAKKNE010000006">
    <property type="protein sequence ID" value="CAH0379496.1"/>
    <property type="molecule type" value="Genomic_DNA"/>
</dbReference>
<reference evidence="8" key="1">
    <citation type="submission" date="2021-11" db="EMBL/GenBank/DDBJ databases">
        <authorList>
            <consortium name="Genoscope - CEA"/>
            <person name="William W."/>
        </authorList>
    </citation>
    <scope>NUCLEOTIDE SEQUENCE</scope>
</reference>
<evidence type="ECO:0000256" key="2">
    <source>
        <dbReference type="ARBA" id="ARBA00009788"/>
    </source>
</evidence>
<feature type="domain" description="TAFII28-like protein" evidence="7">
    <location>
        <begin position="18"/>
        <end position="93"/>
    </location>
</feature>
<dbReference type="InterPro" id="IPR009072">
    <property type="entry name" value="Histone-fold"/>
</dbReference>
<evidence type="ECO:0000259" key="7">
    <source>
        <dbReference type="Pfam" id="PF04719"/>
    </source>
</evidence>
<comment type="caution">
    <text evidence="8">The sequence shown here is derived from an EMBL/GenBank/DDBJ whole genome shotgun (WGS) entry which is preliminary data.</text>
</comment>
<dbReference type="GO" id="GO:0046982">
    <property type="term" value="F:protein heterodimerization activity"/>
    <property type="evidence" value="ECO:0007669"/>
    <property type="project" value="InterPro"/>
</dbReference>
<dbReference type="Pfam" id="PF04719">
    <property type="entry name" value="TAFII28"/>
    <property type="match status" value="1"/>
</dbReference>
<keyword evidence="3" id="KW-0805">Transcription regulation</keyword>
<accession>A0A8J2T302</accession>
<keyword evidence="5" id="KW-0539">Nucleus</keyword>
<feature type="compositionally biased region" description="Basic residues" evidence="6">
    <location>
        <begin position="106"/>
        <end position="115"/>
    </location>
</feature>
<dbReference type="AlphaFoldDB" id="A0A8J2T302"/>
<evidence type="ECO:0000256" key="3">
    <source>
        <dbReference type="ARBA" id="ARBA00023015"/>
    </source>
</evidence>
<evidence type="ECO:0000313" key="8">
    <source>
        <dbReference type="EMBL" id="CAH0379496.1"/>
    </source>
</evidence>
<dbReference type="InterPro" id="IPR006809">
    <property type="entry name" value="TAFII28_dom"/>
</dbReference>
<proteinExistence type="inferred from homology"/>
<keyword evidence="4" id="KW-0804">Transcription</keyword>
<evidence type="ECO:0000256" key="5">
    <source>
        <dbReference type="ARBA" id="ARBA00023242"/>
    </source>
</evidence>
<evidence type="ECO:0000256" key="1">
    <source>
        <dbReference type="ARBA" id="ARBA00004123"/>
    </source>
</evidence>